<proteinExistence type="predicted"/>
<feature type="domain" description="N-acetyltransferase" evidence="3">
    <location>
        <begin position="16"/>
        <end position="166"/>
    </location>
</feature>
<evidence type="ECO:0000256" key="2">
    <source>
        <dbReference type="ARBA" id="ARBA00023315"/>
    </source>
</evidence>
<dbReference type="InterPro" id="IPR050680">
    <property type="entry name" value="YpeA/RimI_acetyltransf"/>
</dbReference>
<reference evidence="4 5" key="1">
    <citation type="submission" date="2024-09" db="EMBL/GenBank/DDBJ databases">
        <authorList>
            <person name="Sun Q."/>
            <person name="Mori K."/>
        </authorList>
    </citation>
    <scope>NUCLEOTIDE SEQUENCE [LARGE SCALE GENOMIC DNA]</scope>
    <source>
        <strain evidence="4 5">JCM 14321</strain>
    </source>
</reference>
<dbReference type="Gene3D" id="3.40.630.30">
    <property type="match status" value="1"/>
</dbReference>
<dbReference type="PANTHER" id="PTHR43420">
    <property type="entry name" value="ACETYLTRANSFERASE"/>
    <property type="match status" value="1"/>
</dbReference>
<dbReference type="GO" id="GO:0016746">
    <property type="term" value="F:acyltransferase activity"/>
    <property type="evidence" value="ECO:0007669"/>
    <property type="project" value="UniProtKB-KW"/>
</dbReference>
<dbReference type="PROSITE" id="PS51186">
    <property type="entry name" value="GNAT"/>
    <property type="match status" value="1"/>
</dbReference>
<name>A0ABV5SPK4_9MICO</name>
<evidence type="ECO:0000313" key="5">
    <source>
        <dbReference type="Proteomes" id="UP001589667"/>
    </source>
</evidence>
<evidence type="ECO:0000313" key="4">
    <source>
        <dbReference type="EMBL" id="MFB9640989.1"/>
    </source>
</evidence>
<gene>
    <name evidence="4" type="ORF">ACFFQV_01685</name>
</gene>
<comment type="caution">
    <text evidence="4">The sequence shown here is derived from an EMBL/GenBank/DDBJ whole genome shotgun (WGS) entry which is preliminary data.</text>
</comment>
<dbReference type="EC" id="2.3.1.-" evidence="4"/>
<protein>
    <submittedName>
        <fullName evidence="4">GNAT family N-acetyltransferase</fullName>
        <ecNumber evidence="4">2.3.1.-</ecNumber>
    </submittedName>
</protein>
<sequence length="166" mass="18561">MTDESTTAETARTHELAFVPITGDDLVMWLPESMAYYRASRLRAGDTPEQAEAAVEASRNRFFTDGELHPEHVLLAIVVDGEDAGWLWLGPWDEGGDAWWVWDVHVREPFRRRGLGRAAMQHAEQVAREHGSPTLGLNVFAFNVPAIELYESLGFEAASLHMAKSI</sequence>
<dbReference type="SUPFAM" id="SSF55729">
    <property type="entry name" value="Acyl-CoA N-acyltransferases (Nat)"/>
    <property type="match status" value="1"/>
</dbReference>
<dbReference type="InterPro" id="IPR000182">
    <property type="entry name" value="GNAT_dom"/>
</dbReference>
<keyword evidence="5" id="KW-1185">Reference proteome</keyword>
<dbReference type="Proteomes" id="UP001589667">
    <property type="component" value="Unassembled WGS sequence"/>
</dbReference>
<dbReference type="Pfam" id="PF00583">
    <property type="entry name" value="Acetyltransf_1"/>
    <property type="match status" value="1"/>
</dbReference>
<evidence type="ECO:0000259" key="3">
    <source>
        <dbReference type="PROSITE" id="PS51186"/>
    </source>
</evidence>
<evidence type="ECO:0000256" key="1">
    <source>
        <dbReference type="ARBA" id="ARBA00022679"/>
    </source>
</evidence>
<dbReference type="InterPro" id="IPR016181">
    <property type="entry name" value="Acyl_CoA_acyltransferase"/>
</dbReference>
<dbReference type="CDD" id="cd04301">
    <property type="entry name" value="NAT_SF"/>
    <property type="match status" value="1"/>
</dbReference>
<organism evidence="4 5">
    <name type="scientific">Agromyces lapidis</name>
    <dbReference type="NCBI Taxonomy" id="279574"/>
    <lineage>
        <taxon>Bacteria</taxon>
        <taxon>Bacillati</taxon>
        <taxon>Actinomycetota</taxon>
        <taxon>Actinomycetes</taxon>
        <taxon>Micrococcales</taxon>
        <taxon>Microbacteriaceae</taxon>
        <taxon>Agromyces</taxon>
    </lineage>
</organism>
<accession>A0ABV5SPK4</accession>
<dbReference type="RefSeq" id="WP_157423612.1">
    <property type="nucleotide sequence ID" value="NZ_BAAANI010000008.1"/>
</dbReference>
<dbReference type="EMBL" id="JBHMBL010000001">
    <property type="protein sequence ID" value="MFB9640989.1"/>
    <property type="molecule type" value="Genomic_DNA"/>
</dbReference>
<keyword evidence="2 4" id="KW-0012">Acyltransferase</keyword>
<keyword evidence="1 4" id="KW-0808">Transferase</keyword>